<name>A0ABU0GME2_9CELL</name>
<dbReference type="EC" id="2.4.1.289" evidence="1"/>
<keyword evidence="1" id="KW-0328">Glycosyltransferase</keyword>
<keyword evidence="1" id="KW-0808">Transferase</keyword>
<keyword evidence="2" id="KW-1185">Reference proteome</keyword>
<dbReference type="PANTHER" id="PTHR43179">
    <property type="entry name" value="RHAMNOSYLTRANSFERASE WBBL"/>
    <property type="match status" value="1"/>
</dbReference>
<accession>A0ABU0GME2</accession>
<organism evidence="1 2">
    <name type="scientific">Cellulomonas iranensis</name>
    <dbReference type="NCBI Taxonomy" id="76862"/>
    <lineage>
        <taxon>Bacteria</taxon>
        <taxon>Bacillati</taxon>
        <taxon>Actinomycetota</taxon>
        <taxon>Actinomycetes</taxon>
        <taxon>Micrococcales</taxon>
        <taxon>Cellulomonadaceae</taxon>
        <taxon>Cellulomonas</taxon>
    </lineage>
</organism>
<sequence length="298" mass="32223">MSTPPSPGPAPAHPADDEAPRVRVVCVVYHPGEELVRFVRTLAGASTHPVELVVVDNGTDHTVAQAAADEAGGRLLVPGRNLGYGAAANRGAAGAGAPWLVVANSDIEWTPGSLDRLVAAGDEQPSAGSLGPMLLNTDGTMYPSARALPSLRQGAGHALFGRVWPGNPWTRAYHARQESVGGYLREAGWLSGACLLLRRSAFEQVGGFDESYFMFFEDVDLGERLGRAGWENLYVPDVQVTHVGGTSWRDRPAPMIRAHHASARQYLERRYAHWYQAPVRLALRIGLALRERLQLRAP</sequence>
<protein>
    <submittedName>
        <fullName evidence="1">N-acetylglucosaminyl-diphospho-decaprenol L-rhamnosyltransferase</fullName>
        <ecNumber evidence="1">2.4.1.289</ecNumber>
    </submittedName>
</protein>
<evidence type="ECO:0000313" key="1">
    <source>
        <dbReference type="EMBL" id="MDQ0426528.1"/>
    </source>
</evidence>
<dbReference type="SUPFAM" id="SSF53448">
    <property type="entry name" value="Nucleotide-diphospho-sugar transferases"/>
    <property type="match status" value="1"/>
</dbReference>
<proteinExistence type="predicted"/>
<comment type="caution">
    <text evidence="1">The sequence shown here is derived from an EMBL/GenBank/DDBJ whole genome shotgun (WGS) entry which is preliminary data.</text>
</comment>
<evidence type="ECO:0000313" key="2">
    <source>
        <dbReference type="Proteomes" id="UP001240250"/>
    </source>
</evidence>
<dbReference type="Gene3D" id="3.90.550.10">
    <property type="entry name" value="Spore Coat Polysaccharide Biosynthesis Protein SpsA, Chain A"/>
    <property type="match status" value="1"/>
</dbReference>
<dbReference type="Pfam" id="PF13641">
    <property type="entry name" value="Glyco_tranf_2_3"/>
    <property type="match status" value="1"/>
</dbReference>
<gene>
    <name evidence="1" type="ORF">JO380_002909</name>
</gene>
<dbReference type="InterPro" id="IPR029044">
    <property type="entry name" value="Nucleotide-diphossugar_trans"/>
</dbReference>
<dbReference type="PANTHER" id="PTHR43179:SF7">
    <property type="entry name" value="RHAMNOSYLTRANSFERASE WBBL"/>
    <property type="match status" value="1"/>
</dbReference>
<dbReference type="RefSeq" id="WP_070320685.1">
    <property type="nucleotide sequence ID" value="NZ_CP084585.1"/>
</dbReference>
<dbReference type="GO" id="GO:0102096">
    <property type="term" value="F:decaprenyl-N-acetyl-alpha-D-glucosaminyl-pyrophosphate:dTDP-alpha-L-rhamnose rhamnosyltransferase activity"/>
    <property type="evidence" value="ECO:0007669"/>
    <property type="project" value="UniProtKB-EC"/>
</dbReference>
<reference evidence="1 2" key="1">
    <citation type="submission" date="2023-07" db="EMBL/GenBank/DDBJ databases">
        <title>Sequencing the genomes of 1000 actinobacteria strains.</title>
        <authorList>
            <person name="Klenk H.-P."/>
        </authorList>
    </citation>
    <scope>NUCLEOTIDE SEQUENCE [LARGE SCALE GENOMIC DNA]</scope>
    <source>
        <strain evidence="1 2">DSM 14785</strain>
    </source>
</reference>
<dbReference type="EMBL" id="JAUSVM010000001">
    <property type="protein sequence ID" value="MDQ0426528.1"/>
    <property type="molecule type" value="Genomic_DNA"/>
</dbReference>
<dbReference type="Proteomes" id="UP001240250">
    <property type="component" value="Unassembled WGS sequence"/>
</dbReference>